<dbReference type="EMBL" id="JAGGLJ010000024">
    <property type="protein sequence ID" value="MBP2026161.1"/>
    <property type="molecule type" value="Genomic_DNA"/>
</dbReference>
<dbReference type="PANTHER" id="PTHR34295:SF1">
    <property type="entry name" value="BIOTIN TRANSPORTER BIOY"/>
    <property type="match status" value="1"/>
</dbReference>
<dbReference type="PANTHER" id="PTHR34295">
    <property type="entry name" value="BIOTIN TRANSPORTER BIOY"/>
    <property type="match status" value="1"/>
</dbReference>
<evidence type="ECO:0000313" key="5">
    <source>
        <dbReference type="Proteomes" id="UP001519306"/>
    </source>
</evidence>
<keyword evidence="3" id="KW-0812">Transmembrane</keyword>
<feature type="transmembrane region" description="Helical" evidence="3">
    <location>
        <begin position="81"/>
        <end position="99"/>
    </location>
</feature>
<dbReference type="InterPro" id="IPR003784">
    <property type="entry name" value="BioY"/>
</dbReference>
<evidence type="ECO:0000313" key="4">
    <source>
        <dbReference type="EMBL" id="MBP2026161.1"/>
    </source>
</evidence>
<keyword evidence="2" id="KW-1003">Cell membrane</keyword>
<organism evidence="4 5">
    <name type="scientific">Peptoniphilus stercorisuis</name>
    <dbReference type="NCBI Taxonomy" id="1436965"/>
    <lineage>
        <taxon>Bacteria</taxon>
        <taxon>Bacillati</taxon>
        <taxon>Bacillota</taxon>
        <taxon>Tissierellia</taxon>
        <taxon>Tissierellales</taxon>
        <taxon>Peptoniphilaceae</taxon>
        <taxon>Peptoniphilus</taxon>
    </lineage>
</organism>
<dbReference type="Proteomes" id="UP001519306">
    <property type="component" value="Unassembled WGS sequence"/>
</dbReference>
<feature type="transmembrane region" description="Helical" evidence="3">
    <location>
        <begin position="111"/>
        <end position="133"/>
    </location>
</feature>
<feature type="transmembrane region" description="Helical" evidence="3">
    <location>
        <begin position="38"/>
        <end position="61"/>
    </location>
</feature>
<evidence type="ECO:0000256" key="3">
    <source>
        <dbReference type="SAM" id="Phobius"/>
    </source>
</evidence>
<keyword evidence="2 3" id="KW-0472">Membrane</keyword>
<proteinExistence type="inferred from homology"/>
<comment type="subcellular location">
    <subcellularLocation>
        <location evidence="2">Cell membrane</location>
        <topology evidence="2">Multi-pass membrane protein</topology>
    </subcellularLocation>
</comment>
<reference evidence="4 5" key="1">
    <citation type="submission" date="2021-03" db="EMBL/GenBank/DDBJ databases">
        <title>Genomic Encyclopedia of Type Strains, Phase IV (KMG-IV): sequencing the most valuable type-strain genomes for metagenomic binning, comparative biology and taxonomic classification.</title>
        <authorList>
            <person name="Goeker M."/>
        </authorList>
    </citation>
    <scope>NUCLEOTIDE SEQUENCE [LARGE SCALE GENOMIC DNA]</scope>
    <source>
        <strain evidence="4 5">DSM 27563</strain>
    </source>
</reference>
<evidence type="ECO:0000256" key="1">
    <source>
        <dbReference type="ARBA" id="ARBA00010692"/>
    </source>
</evidence>
<gene>
    <name evidence="4" type="ORF">J2Z71_001719</name>
</gene>
<dbReference type="Pfam" id="PF02632">
    <property type="entry name" value="BioY"/>
    <property type="match status" value="1"/>
</dbReference>
<keyword evidence="5" id="KW-1185">Reference proteome</keyword>
<keyword evidence="2" id="KW-0813">Transport</keyword>
<keyword evidence="3" id="KW-1133">Transmembrane helix</keyword>
<dbReference type="PIRSF" id="PIRSF016661">
    <property type="entry name" value="BioY"/>
    <property type="match status" value="1"/>
</dbReference>
<feature type="transmembrane region" description="Helical" evidence="3">
    <location>
        <begin position="145"/>
        <end position="166"/>
    </location>
</feature>
<dbReference type="Gene3D" id="1.10.1760.20">
    <property type="match status" value="1"/>
</dbReference>
<feature type="transmembrane region" description="Helical" evidence="3">
    <location>
        <begin position="12"/>
        <end position="31"/>
    </location>
</feature>
<name>A0ABS4KG89_9FIRM</name>
<comment type="caution">
    <text evidence="4">The sequence shown here is derived from an EMBL/GenBank/DDBJ whole genome shotgun (WGS) entry which is preliminary data.</text>
</comment>
<evidence type="ECO:0000256" key="2">
    <source>
        <dbReference type="PIRNR" id="PIRNR016661"/>
    </source>
</evidence>
<comment type="similarity">
    <text evidence="1 2">Belongs to the BioY family.</text>
</comment>
<dbReference type="RefSeq" id="WP_210062201.1">
    <property type="nucleotide sequence ID" value="NZ_JAGGLJ010000024.1"/>
</dbReference>
<accession>A0ABS4KG89</accession>
<protein>
    <recommendedName>
        <fullName evidence="2">Biotin transporter</fullName>
    </recommendedName>
</protein>
<sequence>MKNNTKSLTRIAIFTALICVGAFISIPMYPVPITLQNFFVFMAGLLLSPVEAFLSVLIYIILGLVGVPIFSGFTGGIQSVFKPTFGFLIAFAIGGYLISKLTKDTISRKKIFITLIIAEILFYLIGLPYLYLILKFYIGKAPESLMAVLSMGLIPFIPGDIIKMIVATAITPKIKKALQNENRN</sequence>